<keyword evidence="2" id="KW-0472">Membrane</keyword>
<protein>
    <recommendedName>
        <fullName evidence="5">Chromosome partition protein Smc</fullName>
    </recommendedName>
</protein>
<evidence type="ECO:0000256" key="2">
    <source>
        <dbReference type="SAM" id="Phobius"/>
    </source>
</evidence>
<evidence type="ECO:0000313" key="3">
    <source>
        <dbReference type="EMBL" id="QEL17312.1"/>
    </source>
</evidence>
<reference evidence="4" key="1">
    <citation type="submission" date="2019-08" db="EMBL/GenBank/DDBJ databases">
        <title>Limnoglobus roseus gen. nov., sp. nov., a novel freshwater planctomycete with a giant genome from the family Gemmataceae.</title>
        <authorList>
            <person name="Kulichevskaya I.S."/>
            <person name="Naumoff D.G."/>
            <person name="Miroshnikov K."/>
            <person name="Ivanova A."/>
            <person name="Philippov D.A."/>
            <person name="Hakobyan A."/>
            <person name="Rijpstra I.C."/>
            <person name="Sinninghe Damste J.S."/>
            <person name="Liesack W."/>
            <person name="Dedysh S.N."/>
        </authorList>
    </citation>
    <scope>NUCLEOTIDE SEQUENCE [LARGE SCALE GENOMIC DNA]</scope>
    <source>
        <strain evidence="4">PX52</strain>
    </source>
</reference>
<evidence type="ECO:0008006" key="5">
    <source>
        <dbReference type="Google" id="ProtNLM"/>
    </source>
</evidence>
<dbReference type="AlphaFoldDB" id="A0A5C1AI17"/>
<organism evidence="3 4">
    <name type="scientific">Limnoglobus roseus</name>
    <dbReference type="NCBI Taxonomy" id="2598579"/>
    <lineage>
        <taxon>Bacteria</taxon>
        <taxon>Pseudomonadati</taxon>
        <taxon>Planctomycetota</taxon>
        <taxon>Planctomycetia</taxon>
        <taxon>Gemmatales</taxon>
        <taxon>Gemmataceae</taxon>
        <taxon>Limnoglobus</taxon>
    </lineage>
</organism>
<dbReference type="RefSeq" id="WP_149111940.1">
    <property type="nucleotide sequence ID" value="NZ_CP042425.1"/>
</dbReference>
<keyword evidence="2" id="KW-0812">Transmembrane</keyword>
<feature type="compositionally biased region" description="Basic and acidic residues" evidence="1">
    <location>
        <begin position="482"/>
        <end position="506"/>
    </location>
</feature>
<feature type="transmembrane region" description="Helical" evidence="2">
    <location>
        <begin position="25"/>
        <end position="46"/>
    </location>
</feature>
<dbReference type="KEGG" id="lrs:PX52LOC_04295"/>
<feature type="region of interest" description="Disordered" evidence="1">
    <location>
        <begin position="450"/>
        <end position="525"/>
    </location>
</feature>
<evidence type="ECO:0000313" key="4">
    <source>
        <dbReference type="Proteomes" id="UP000324974"/>
    </source>
</evidence>
<proteinExistence type="predicted"/>
<sequence length="567" mass="63303">MTPTLLATLDRFINRVRRRLFGDRLLHAVGVGLSAGLAVGLVWLLAEPWLLAAPPDGLRWWVLSSAAGLGLIAGAGWAFVGRPTREAAALELDRRFDLRERVTTALGLQPDERETSAGQALLTDASAKVEGIRVGEKFPIRPRWSLGGVPVLAALIAAAVFFYHPDTSSASNDENPAAAAAAKKLATKVPGDAAKLPTQPFTKQVVSDQLDRKKSAELQKLEAELNATMEKWRQNEPKDEQQAREKVTELTALEEKLKKFKEQEYQKLKQAERQLQQLDRLTREKEFEDGPAKEFNEALSKGNLKKAQEDVEELRKKAKEQKLDAKDLERLDGQLKEMAKQLRDDKQNKEKADKLQKKIDQAKKEGKDAEGLERELDQLKAEMKQSAEQTEKLAEKMEKLRQLAEKGDLEELTEELQQMGSQLKGLEQEVQDLEDADDFLQRLREELGKACKKCQGEGKNDGTPKPKDDAEWTPNGNPGLGKRGEDKDAKTNNKDERVRGLFDKNGQKRYAGAVKGPSFTKKSTVELDQQIQQAAQEAPQAMDSQQVPKEAQAGVKEYFEKIGGTKK</sequence>
<feature type="region of interest" description="Disordered" evidence="1">
    <location>
        <begin position="280"/>
        <end position="374"/>
    </location>
</feature>
<gene>
    <name evidence="3" type="ORF">PX52LOC_04295</name>
</gene>
<feature type="compositionally biased region" description="Basic and acidic residues" evidence="1">
    <location>
        <begin position="450"/>
        <end position="470"/>
    </location>
</feature>
<feature type="transmembrane region" description="Helical" evidence="2">
    <location>
        <begin position="58"/>
        <end position="80"/>
    </location>
</feature>
<feature type="compositionally biased region" description="Basic and acidic residues" evidence="1">
    <location>
        <begin position="280"/>
        <end position="296"/>
    </location>
</feature>
<accession>A0A5C1AI17</accession>
<feature type="compositionally biased region" description="Basic and acidic residues" evidence="1">
    <location>
        <begin position="306"/>
        <end position="374"/>
    </location>
</feature>
<keyword evidence="2" id="KW-1133">Transmembrane helix</keyword>
<keyword evidence="4" id="KW-1185">Reference proteome</keyword>
<evidence type="ECO:0000256" key="1">
    <source>
        <dbReference type="SAM" id="MobiDB-lite"/>
    </source>
</evidence>
<dbReference type="Proteomes" id="UP000324974">
    <property type="component" value="Chromosome"/>
</dbReference>
<dbReference type="EMBL" id="CP042425">
    <property type="protein sequence ID" value="QEL17312.1"/>
    <property type="molecule type" value="Genomic_DNA"/>
</dbReference>
<name>A0A5C1AI17_9BACT</name>
<dbReference type="OrthoDB" id="250171at2"/>
<feature type="transmembrane region" description="Helical" evidence="2">
    <location>
        <begin position="144"/>
        <end position="163"/>
    </location>
</feature>